<dbReference type="EMBL" id="MLQM01000182">
    <property type="protein sequence ID" value="OHU95682.1"/>
    <property type="molecule type" value="Genomic_DNA"/>
</dbReference>
<evidence type="ECO:0000313" key="3">
    <source>
        <dbReference type="EMBL" id="OHU95682.1"/>
    </source>
</evidence>
<proteinExistence type="predicted"/>
<dbReference type="Proteomes" id="UP000179734">
    <property type="component" value="Unassembled WGS sequence"/>
</dbReference>
<feature type="non-terminal residue" evidence="3">
    <location>
        <position position="1"/>
    </location>
</feature>
<feature type="transmembrane region" description="Helical" evidence="2">
    <location>
        <begin position="20"/>
        <end position="41"/>
    </location>
</feature>
<keyword evidence="2" id="KW-0812">Transmembrane</keyword>
<keyword evidence="4" id="KW-1185">Reference proteome</keyword>
<dbReference type="RefSeq" id="WP_071029239.1">
    <property type="nucleotide sequence ID" value="NZ_MLQM01000182.1"/>
</dbReference>
<keyword evidence="2" id="KW-1133">Transmembrane helix</keyword>
<evidence type="ECO:0000313" key="4">
    <source>
        <dbReference type="Proteomes" id="UP000179734"/>
    </source>
</evidence>
<protein>
    <recommendedName>
        <fullName evidence="5">TIGR02234 family membrane protein</fullName>
    </recommendedName>
</protein>
<evidence type="ECO:0000256" key="2">
    <source>
        <dbReference type="SAM" id="Phobius"/>
    </source>
</evidence>
<accession>A0A1S1N8C8</accession>
<feature type="transmembrane region" description="Helical" evidence="2">
    <location>
        <begin position="48"/>
        <end position="70"/>
    </location>
</feature>
<comment type="caution">
    <text evidence="3">The sequence shown here is derived from an EMBL/GenBank/DDBJ whole genome shotgun (WGS) entry which is preliminary data.</text>
</comment>
<feature type="compositionally biased region" description="Basic and acidic residues" evidence="1">
    <location>
        <begin position="170"/>
        <end position="185"/>
    </location>
</feature>
<organism evidence="3 4">
    <name type="scientific">Mycobacterium talmoniae</name>
    <dbReference type="NCBI Taxonomy" id="1858794"/>
    <lineage>
        <taxon>Bacteria</taxon>
        <taxon>Bacillati</taxon>
        <taxon>Actinomycetota</taxon>
        <taxon>Actinomycetes</taxon>
        <taxon>Mycobacteriales</taxon>
        <taxon>Mycobacteriaceae</taxon>
        <taxon>Mycobacterium</taxon>
    </lineage>
</organism>
<dbReference type="NCBIfam" id="TIGR02234">
    <property type="entry name" value="trp_oprn_chp"/>
    <property type="match status" value="1"/>
</dbReference>
<gene>
    <name evidence="3" type="ORF">BKN37_22900</name>
</gene>
<keyword evidence="2" id="KW-0472">Membrane</keyword>
<evidence type="ECO:0008006" key="5">
    <source>
        <dbReference type="Google" id="ProtNLM"/>
    </source>
</evidence>
<evidence type="ECO:0000256" key="1">
    <source>
        <dbReference type="SAM" id="MobiDB-lite"/>
    </source>
</evidence>
<feature type="transmembrane region" description="Helical" evidence="2">
    <location>
        <begin position="96"/>
        <end position="116"/>
    </location>
</feature>
<name>A0A1S1N8C8_9MYCO</name>
<sequence>TQPFNGLGQPKTTTLTGAAWSTALVPLAVVALAAAVAAVAVRGWPLRALAVLVAAASLATGYLAISLWTVRDVAERGAALAHVEVVSLVGSERRSLGAALTLVAAVCTLLGAALLMRAAARAATTKYVAPGTRRSLAQSDDADAGLTERMLWDALDEGRDPTERPAQPPDTRDGQHGSESDTEGR</sequence>
<reference evidence="3 4" key="1">
    <citation type="submission" date="2016-10" db="EMBL/GenBank/DDBJ databases">
        <title>Genome sequence of Mycobacterium talmonii.</title>
        <authorList>
            <person name="Greninger A.L."/>
            <person name="Elliott B."/>
            <person name="Vasireddy S."/>
            <person name="Vasireddy R."/>
        </authorList>
    </citation>
    <scope>NUCLEOTIDE SEQUENCE [LARGE SCALE GENOMIC DNA]</scope>
    <source>
        <strain evidence="4">NE-TNMC-100812</strain>
    </source>
</reference>
<dbReference type="InterPro" id="IPR011746">
    <property type="entry name" value="Trp_synth-assoc_CHP"/>
</dbReference>
<dbReference type="Pfam" id="PF09534">
    <property type="entry name" value="Trp_oprn_chp"/>
    <property type="match status" value="1"/>
</dbReference>
<dbReference type="AlphaFoldDB" id="A0A1S1N8C8"/>
<dbReference type="InterPro" id="IPR019051">
    <property type="entry name" value="Trp_biosyn_TM_oprn/chp"/>
</dbReference>
<feature type="region of interest" description="Disordered" evidence="1">
    <location>
        <begin position="150"/>
        <end position="185"/>
    </location>
</feature>